<proteinExistence type="predicted"/>
<dbReference type="KEGG" id="mmed:Mame_04462"/>
<dbReference type="EMBL" id="CP020331">
    <property type="protein sequence ID" value="AQZ53754.1"/>
    <property type="molecule type" value="Genomic_DNA"/>
</dbReference>
<gene>
    <name evidence="2" type="ORF">Mame_04462</name>
</gene>
<keyword evidence="1" id="KW-0472">Membrane</keyword>
<keyword evidence="1" id="KW-0812">Transmembrane</keyword>
<keyword evidence="3" id="KW-1185">Reference proteome</keyword>
<name>A0A1U9Z7V1_9HYPH</name>
<evidence type="ECO:0000313" key="3">
    <source>
        <dbReference type="Proteomes" id="UP000191135"/>
    </source>
</evidence>
<reference evidence="2 3" key="1">
    <citation type="submission" date="2017-03" db="EMBL/GenBank/DDBJ databases">
        <title>Foreign affairs: Plasmid Transfer between Roseobacters and Rhizobia.</title>
        <authorList>
            <person name="Bartling P."/>
            <person name="Bunk B."/>
            <person name="Overmann J."/>
            <person name="Brinkmann H."/>
            <person name="Petersen J."/>
        </authorList>
    </citation>
    <scope>NUCLEOTIDE SEQUENCE [LARGE SCALE GENOMIC DNA]</scope>
    <source>
        <strain evidence="2 3">MACL11</strain>
        <plasmid evidence="3">Plasmid pmm593</plasmid>
    </source>
</reference>
<evidence type="ECO:0008006" key="4">
    <source>
        <dbReference type="Google" id="ProtNLM"/>
    </source>
</evidence>
<sequence length="36" mass="4326">MPQRKWLKRLCWFVCYWLIGVAAMLALGYPIWLVLS</sequence>
<accession>A0A1U9Z7V1</accession>
<keyword evidence="2" id="KW-0614">Plasmid</keyword>
<keyword evidence="1" id="KW-1133">Transmembrane helix</keyword>
<feature type="transmembrane region" description="Helical" evidence="1">
    <location>
        <begin position="12"/>
        <end position="35"/>
    </location>
</feature>
<protein>
    <recommendedName>
        <fullName evidence="4">DUF2474 domain-containing protein</fullName>
    </recommendedName>
</protein>
<dbReference type="Proteomes" id="UP000191135">
    <property type="component" value="Plasmid pMM593"/>
</dbReference>
<geneLocation type="plasmid" evidence="3">
    <name>pmm593</name>
</geneLocation>
<organism evidence="2 3">
    <name type="scientific">Martelella mediterranea DSM 17316</name>
    <dbReference type="NCBI Taxonomy" id="1122214"/>
    <lineage>
        <taxon>Bacteria</taxon>
        <taxon>Pseudomonadati</taxon>
        <taxon>Pseudomonadota</taxon>
        <taxon>Alphaproteobacteria</taxon>
        <taxon>Hyphomicrobiales</taxon>
        <taxon>Aurantimonadaceae</taxon>
        <taxon>Martelella</taxon>
    </lineage>
</organism>
<dbReference type="AlphaFoldDB" id="A0A1U9Z7V1"/>
<evidence type="ECO:0000313" key="2">
    <source>
        <dbReference type="EMBL" id="AQZ53754.1"/>
    </source>
</evidence>
<evidence type="ECO:0000256" key="1">
    <source>
        <dbReference type="SAM" id="Phobius"/>
    </source>
</evidence>